<protein>
    <submittedName>
        <fullName evidence="2">Uncharacterized protein</fullName>
    </submittedName>
</protein>
<reference evidence="2 3" key="1">
    <citation type="submission" date="2018-06" db="EMBL/GenBank/DDBJ databases">
        <title>Genomic Encyclopedia of Type Strains, Phase IV (KMG-IV): sequencing the most valuable type-strain genomes for metagenomic binning, comparative biology and taxonomic classification.</title>
        <authorList>
            <person name="Goeker M."/>
        </authorList>
    </citation>
    <scope>NUCLEOTIDE SEQUENCE [LARGE SCALE GENOMIC DNA]</scope>
    <source>
        <strain evidence="2 3">DSM 24032</strain>
    </source>
</reference>
<dbReference type="InParanoid" id="A0A395JEP1"/>
<comment type="caution">
    <text evidence="2">The sequence shown here is derived from an EMBL/GenBank/DDBJ whole genome shotgun (WGS) entry which is preliminary data.</text>
</comment>
<feature type="transmembrane region" description="Helical" evidence="1">
    <location>
        <begin position="35"/>
        <end position="55"/>
    </location>
</feature>
<dbReference type="RefSeq" id="WP_147251075.1">
    <property type="nucleotide sequence ID" value="NZ_QNRT01000015.1"/>
</dbReference>
<accession>A0A395JEP1</accession>
<dbReference type="Proteomes" id="UP000253083">
    <property type="component" value="Unassembled WGS sequence"/>
</dbReference>
<evidence type="ECO:0000313" key="2">
    <source>
        <dbReference type="EMBL" id="RBP47002.1"/>
    </source>
</evidence>
<keyword evidence="1" id="KW-0472">Membrane</keyword>
<sequence length="74" mass="8215">MKKTVLNRYLRIGLFMNSIFVIASTYKLLFPNPPISKPIIVIWLGFGVVALALIIKGGLDNHSKKDTAVTSEKI</sequence>
<feature type="transmembrane region" description="Helical" evidence="1">
    <location>
        <begin position="12"/>
        <end position="29"/>
    </location>
</feature>
<keyword evidence="3" id="KW-1185">Reference proteome</keyword>
<organism evidence="2 3">
    <name type="scientific">Arenicella xantha</name>
    <dbReference type="NCBI Taxonomy" id="644221"/>
    <lineage>
        <taxon>Bacteria</taxon>
        <taxon>Pseudomonadati</taxon>
        <taxon>Pseudomonadota</taxon>
        <taxon>Gammaproteobacteria</taxon>
        <taxon>Arenicellales</taxon>
        <taxon>Arenicellaceae</taxon>
        <taxon>Arenicella</taxon>
    </lineage>
</organism>
<gene>
    <name evidence="2" type="ORF">DFR28_1155</name>
</gene>
<dbReference type="AlphaFoldDB" id="A0A395JEP1"/>
<keyword evidence="1" id="KW-0812">Transmembrane</keyword>
<proteinExistence type="predicted"/>
<dbReference type="EMBL" id="QNRT01000015">
    <property type="protein sequence ID" value="RBP47002.1"/>
    <property type="molecule type" value="Genomic_DNA"/>
</dbReference>
<name>A0A395JEP1_9GAMM</name>
<keyword evidence="1" id="KW-1133">Transmembrane helix</keyword>
<evidence type="ECO:0000256" key="1">
    <source>
        <dbReference type="SAM" id="Phobius"/>
    </source>
</evidence>
<evidence type="ECO:0000313" key="3">
    <source>
        <dbReference type="Proteomes" id="UP000253083"/>
    </source>
</evidence>